<dbReference type="SUPFAM" id="SSF48403">
    <property type="entry name" value="Ankyrin repeat"/>
    <property type="match status" value="1"/>
</dbReference>
<sequence>MGRAELGRVAMKKSSSCGLLLLLFLNIAVSKYNLYIGRENGRRLFLDGSLHEARARIIRHRLIQPRQSAPILAVVPRRQGALCRDPSARPFRRDRRRSCLPRHRPALVQVLVRGATARRRRKKNLRGDRLSAGQWSQSRRAGRVGSHGSASDVETELVVEDRRADGIRSTRRCRGPTGRLLGVSSVGRPRRGRTQSDVSLVRVRERQQLRGKSQARETSSAASAALLLHSGAKATIVDRRGKSLLHCVADWRGPLAPYHRNDHYGAAMVQSLCEHGAGVNCRLGGKASGATPLGLAVRNLNYAVARVLVANGAEATELLDYRRYFPVGGTDVVNADTIVRTYYMSVAVFKELRPPRIAKMLDFLERTPWIKSVEGFNALIKWVHENEKKRALPMNETFDPMNESHETTPEDRIRDYFDDVWLALEDEQLPRELDEIAWAALKLPVERAYTTMLLARFHRSRETDRLFSYMEHTLPGFIDILSGMRVEVENEVSRADSLTLGANLTLLDFCRRDPAIAHEPEVYEALRTILDDDFESSKMVKLIEASVLDIHEVPCLKAVPEGPIFIIWPSSNNIVLLKNGDVLQINKIIRKEEELKLKLQLSCLSYKLFGTTYI</sequence>
<evidence type="ECO:0000256" key="2">
    <source>
        <dbReference type="SAM" id="MobiDB-lite"/>
    </source>
</evidence>
<dbReference type="Proteomes" id="UP000479190">
    <property type="component" value="Unassembled WGS sequence"/>
</dbReference>
<keyword evidence="1" id="KW-0040">ANK repeat</keyword>
<accession>A0A6H5I619</accession>
<dbReference type="PROSITE" id="PS50088">
    <property type="entry name" value="ANK_REPEAT"/>
    <property type="match status" value="1"/>
</dbReference>
<keyword evidence="4" id="KW-1185">Reference proteome</keyword>
<organism evidence="3 4">
    <name type="scientific">Trichogramma brassicae</name>
    <dbReference type="NCBI Taxonomy" id="86971"/>
    <lineage>
        <taxon>Eukaryota</taxon>
        <taxon>Metazoa</taxon>
        <taxon>Ecdysozoa</taxon>
        <taxon>Arthropoda</taxon>
        <taxon>Hexapoda</taxon>
        <taxon>Insecta</taxon>
        <taxon>Pterygota</taxon>
        <taxon>Neoptera</taxon>
        <taxon>Endopterygota</taxon>
        <taxon>Hymenoptera</taxon>
        <taxon>Apocrita</taxon>
        <taxon>Proctotrupomorpha</taxon>
        <taxon>Chalcidoidea</taxon>
        <taxon>Trichogrammatidae</taxon>
        <taxon>Trichogramma</taxon>
    </lineage>
</organism>
<feature type="repeat" description="ANK" evidence="1">
    <location>
        <begin position="288"/>
        <end position="320"/>
    </location>
</feature>
<dbReference type="AlphaFoldDB" id="A0A6H5I619"/>
<protein>
    <submittedName>
        <fullName evidence="3">Uncharacterized protein</fullName>
    </submittedName>
</protein>
<proteinExistence type="predicted"/>
<feature type="region of interest" description="Disordered" evidence="2">
    <location>
        <begin position="169"/>
        <end position="197"/>
    </location>
</feature>
<dbReference type="EMBL" id="CADCXV010000663">
    <property type="protein sequence ID" value="CAB0032029.1"/>
    <property type="molecule type" value="Genomic_DNA"/>
</dbReference>
<dbReference type="InterPro" id="IPR036770">
    <property type="entry name" value="Ankyrin_rpt-contain_sf"/>
</dbReference>
<dbReference type="PROSITE" id="PS50297">
    <property type="entry name" value="ANK_REP_REGION"/>
    <property type="match status" value="1"/>
</dbReference>
<evidence type="ECO:0000313" key="3">
    <source>
        <dbReference type="EMBL" id="CAB0032029.1"/>
    </source>
</evidence>
<reference evidence="3 4" key="1">
    <citation type="submission" date="2020-02" db="EMBL/GenBank/DDBJ databases">
        <authorList>
            <person name="Ferguson B K."/>
        </authorList>
    </citation>
    <scope>NUCLEOTIDE SEQUENCE [LARGE SCALE GENOMIC DNA]</scope>
</reference>
<name>A0A6H5I619_9HYME</name>
<evidence type="ECO:0000313" key="4">
    <source>
        <dbReference type="Proteomes" id="UP000479190"/>
    </source>
</evidence>
<dbReference type="PROSITE" id="PS50096">
    <property type="entry name" value="IQ"/>
    <property type="match status" value="1"/>
</dbReference>
<evidence type="ECO:0000256" key="1">
    <source>
        <dbReference type="PROSITE-ProRule" id="PRU00023"/>
    </source>
</evidence>
<gene>
    <name evidence="3" type="ORF">TBRA_LOCUS3980</name>
</gene>
<dbReference type="Gene3D" id="1.25.40.20">
    <property type="entry name" value="Ankyrin repeat-containing domain"/>
    <property type="match status" value="1"/>
</dbReference>
<dbReference type="InterPro" id="IPR002110">
    <property type="entry name" value="Ankyrin_rpt"/>
</dbReference>
<feature type="region of interest" description="Disordered" evidence="2">
    <location>
        <begin position="117"/>
        <end position="155"/>
    </location>
</feature>